<reference evidence="15" key="1">
    <citation type="submission" date="2024-02" db="UniProtKB">
        <authorList>
            <consortium name="WormBaseParasite"/>
        </authorList>
    </citation>
    <scope>IDENTIFICATION</scope>
</reference>
<dbReference type="AlphaFoldDB" id="A0AAF3EQM6"/>
<accession>A0AAF3EQM6</accession>
<dbReference type="GO" id="GO:0005921">
    <property type="term" value="C:gap junction"/>
    <property type="evidence" value="ECO:0007669"/>
    <property type="project" value="UniProtKB-SubCell"/>
</dbReference>
<keyword evidence="5 12" id="KW-0812">Transmembrane</keyword>
<evidence type="ECO:0000313" key="15">
    <source>
        <dbReference type="WBParaSite" id="MBELARI_LOCUS1639"/>
    </source>
</evidence>
<dbReference type="PANTHER" id="PTHR11893:SF36">
    <property type="entry name" value="INNEXIN-5"/>
    <property type="match status" value="1"/>
</dbReference>
<dbReference type="PROSITE" id="PS51013">
    <property type="entry name" value="PANNEXIN"/>
    <property type="match status" value="1"/>
</dbReference>
<keyword evidence="3 12" id="KW-0813">Transport</keyword>
<keyword evidence="11 12" id="KW-0407">Ion channel</keyword>
<keyword evidence="9 12" id="KW-0406">Ion transport</keyword>
<evidence type="ECO:0000256" key="3">
    <source>
        <dbReference type="ARBA" id="ARBA00022448"/>
    </source>
</evidence>
<dbReference type="PRINTS" id="PR01262">
    <property type="entry name" value="INNEXIN"/>
</dbReference>
<dbReference type="GO" id="GO:0005886">
    <property type="term" value="C:plasma membrane"/>
    <property type="evidence" value="ECO:0007669"/>
    <property type="project" value="UniProtKB-SubCell"/>
</dbReference>
<protein>
    <recommendedName>
        <fullName evidence="12">Innexin</fullName>
    </recommendedName>
</protein>
<evidence type="ECO:0000256" key="7">
    <source>
        <dbReference type="ARBA" id="ARBA00022949"/>
    </source>
</evidence>
<feature type="compositionally biased region" description="Basic and acidic residues" evidence="13">
    <location>
        <begin position="567"/>
        <end position="580"/>
    </location>
</feature>
<comment type="subcellular location">
    <subcellularLocation>
        <location evidence="1">Cell junction</location>
        <location evidence="1">Gap junction</location>
    </subcellularLocation>
    <subcellularLocation>
        <location evidence="2 12">Cell membrane</location>
        <topology evidence="2 12">Multi-pass membrane protein</topology>
    </subcellularLocation>
</comment>
<evidence type="ECO:0000256" key="2">
    <source>
        <dbReference type="ARBA" id="ARBA00004651"/>
    </source>
</evidence>
<gene>
    <name evidence="12" type="primary">inx</name>
</gene>
<keyword evidence="10 12" id="KW-0472">Membrane</keyword>
<dbReference type="Pfam" id="PF00876">
    <property type="entry name" value="Innexin"/>
    <property type="match status" value="1"/>
</dbReference>
<evidence type="ECO:0000256" key="4">
    <source>
        <dbReference type="ARBA" id="ARBA00022475"/>
    </source>
</evidence>
<feature type="transmembrane region" description="Helical" evidence="12">
    <location>
        <begin position="28"/>
        <end position="45"/>
    </location>
</feature>
<keyword evidence="14" id="KW-1185">Reference proteome</keyword>
<name>A0AAF3EQM6_9BILA</name>
<feature type="region of interest" description="Disordered" evidence="13">
    <location>
        <begin position="553"/>
        <end position="580"/>
    </location>
</feature>
<evidence type="ECO:0000256" key="1">
    <source>
        <dbReference type="ARBA" id="ARBA00004610"/>
    </source>
</evidence>
<comment type="function">
    <text evidence="12">Structural component of the gap junctions.</text>
</comment>
<evidence type="ECO:0000256" key="5">
    <source>
        <dbReference type="ARBA" id="ARBA00022692"/>
    </source>
</evidence>
<dbReference type="WBParaSite" id="MBELARI_LOCUS1639">
    <property type="protein sequence ID" value="MBELARI_LOCUS1639"/>
    <property type="gene ID" value="MBELARI_LOCUS1639"/>
</dbReference>
<feature type="transmembrane region" description="Helical" evidence="12">
    <location>
        <begin position="170"/>
        <end position="194"/>
    </location>
</feature>
<sequence length="580" mass="66302">MRKLAPYFSTTSLFGVSAIDAYTAIYTPLVILLAFISLLAIQFFGTPISCATYNSTQDLVDKHNLVIEFCSRDAAQFVDTERNLPTVGDYQWIPLILLLFFVCFLLPHFVWLMSRTLIFPFSSAMHILMAARGLPREKTNHLMVENLQQLLRMRNDFRIKDKMTAPISSLYIVFKLLVLVCMTVAHLFVIGALAMDPSQLMNSDRHTTGLGIFAKLATCYFPYEKSGTRYSCVLKFNTICEKVFIILFFWLTTMQILGILSIIYWIFMLSNSHRREADMGEWFKLGEPSVCQFSNQKRYDRFIKLLGSDTWLLLTLASQRGGVFVAAQAISVLWKSFVKMENESRYGFGAQERSTTSLWSRQEELPIVTDSENATNLTTEIQQEILKQVNGELKIAWTNESMELPLAHVYHCHLMRRAQVRLPDLLIHIPYGMIGENEFCNPVIYGDMQLTAQINYAQNSTENLYAVEVNSRCGRAYYEAQKLDAIADLLYRMILLVENCRETALDKEKSSSKPIGNSLHSLQMIAVLNMDLLDEWSNAGFRRINLQNMEESLSQASSSSSDLEQESINKKKAEKPSIQR</sequence>
<comment type="caution">
    <text evidence="12">Lacks conserved residue(s) required for the propagation of feature annotation.</text>
</comment>
<organism evidence="14 15">
    <name type="scientific">Mesorhabditis belari</name>
    <dbReference type="NCBI Taxonomy" id="2138241"/>
    <lineage>
        <taxon>Eukaryota</taxon>
        <taxon>Metazoa</taxon>
        <taxon>Ecdysozoa</taxon>
        <taxon>Nematoda</taxon>
        <taxon>Chromadorea</taxon>
        <taxon>Rhabditida</taxon>
        <taxon>Rhabditina</taxon>
        <taxon>Rhabditomorpha</taxon>
        <taxon>Rhabditoidea</taxon>
        <taxon>Rhabditidae</taxon>
        <taxon>Mesorhabditinae</taxon>
        <taxon>Mesorhabditis</taxon>
    </lineage>
</organism>
<keyword evidence="6" id="KW-0303">Gap junction</keyword>
<evidence type="ECO:0000256" key="8">
    <source>
        <dbReference type="ARBA" id="ARBA00022989"/>
    </source>
</evidence>
<evidence type="ECO:0000256" key="11">
    <source>
        <dbReference type="ARBA" id="ARBA00023303"/>
    </source>
</evidence>
<feature type="transmembrane region" description="Helical" evidence="12">
    <location>
        <begin position="243"/>
        <end position="267"/>
    </location>
</feature>
<dbReference type="GO" id="GO:0034220">
    <property type="term" value="P:monoatomic ion transmembrane transport"/>
    <property type="evidence" value="ECO:0007669"/>
    <property type="project" value="UniProtKB-KW"/>
</dbReference>
<keyword evidence="4" id="KW-1003">Cell membrane</keyword>
<evidence type="ECO:0000256" key="12">
    <source>
        <dbReference type="RuleBase" id="RU010713"/>
    </source>
</evidence>
<feature type="transmembrane region" description="Helical" evidence="12">
    <location>
        <begin position="92"/>
        <end position="111"/>
    </location>
</feature>
<evidence type="ECO:0000256" key="6">
    <source>
        <dbReference type="ARBA" id="ARBA00022868"/>
    </source>
</evidence>
<dbReference type="Proteomes" id="UP000887575">
    <property type="component" value="Unassembled WGS sequence"/>
</dbReference>
<feature type="compositionally biased region" description="Low complexity" evidence="13">
    <location>
        <begin position="553"/>
        <end position="562"/>
    </location>
</feature>
<feature type="transmembrane region" description="Helical" evidence="12">
    <location>
        <begin position="206"/>
        <end position="223"/>
    </location>
</feature>
<evidence type="ECO:0000256" key="9">
    <source>
        <dbReference type="ARBA" id="ARBA00023065"/>
    </source>
</evidence>
<evidence type="ECO:0000256" key="13">
    <source>
        <dbReference type="SAM" id="MobiDB-lite"/>
    </source>
</evidence>
<comment type="similarity">
    <text evidence="12">Belongs to the pannexin family.</text>
</comment>
<proteinExistence type="inferred from homology"/>
<keyword evidence="8 12" id="KW-1133">Transmembrane helix</keyword>
<keyword evidence="7" id="KW-0965">Cell junction</keyword>
<evidence type="ECO:0000313" key="14">
    <source>
        <dbReference type="Proteomes" id="UP000887575"/>
    </source>
</evidence>
<dbReference type="GO" id="GO:0005243">
    <property type="term" value="F:gap junction channel activity"/>
    <property type="evidence" value="ECO:0007669"/>
    <property type="project" value="TreeGrafter"/>
</dbReference>
<dbReference type="PANTHER" id="PTHR11893">
    <property type="entry name" value="INNEXIN"/>
    <property type="match status" value="1"/>
</dbReference>
<dbReference type="InterPro" id="IPR000990">
    <property type="entry name" value="Innexin"/>
</dbReference>
<evidence type="ECO:0000256" key="10">
    <source>
        <dbReference type="ARBA" id="ARBA00023136"/>
    </source>
</evidence>